<sequence>MQPVRWTLPLLASLLAVSTGSLAAASGPAVPADPVTTAWRDGALRTDPAGLVARSDLVQEGPAWRAYQAMPLGNGTLGAAVWAEKGYSAQLNRVDTFPELKSAGRLVVPGLDPLMRAADYTGRLALYDGQVVQRGGGMSAHSYVRADADQFVLEVTGADPGKEQTADLKLWDGRTPKAIATKTVAAQTVAALAETFHDQSSGSTTGAVAALTARARDVSAEVVDPLTVRLTFRPNADGSFRLVVGVPAYTGGDVGAAARQAVKGADEPRPDQRHTAWWHAFWAKAAPLRITSADGSGEYVENLRTLQLYTMAASMRSAVPSTHGAVVRMFSSAKDQADWAQDSFWHFNLRMLVSANLGAGIAEYNSPYFRFYLDRAALMKEWTRTHWVGARGTCVPEFLRYDGTADGCDNTTEPSWVKRILSTGPELVNNIWQQYRHTGDRALLERAYPLMRDIAEFHLSVLRPGADGYLHLEHVNALEVQWDTTDPTPDLAGMRVIFPIVADLADSHDDPALATRLRAAVTKLPPFRTVERGGEQVLAWSGTDEEARNTQNPELEALWPWGVFDETSELMQATYRQRVYPQDKDWGMDSTWAARLGQAGEVKRLLLKGIQDFQIFPNGFTVHRTGREAVRQQSFYNEWGGVLTTGLQEALVQSYDGVLHVAPAWPTDWDVAGSVQIEGEHRISTEVRNGVPSVVGIQAGSKDSLRVRNPWPGQQFRVVDQRTGQTVTAPTTDDVVTVAVAPNHSYVVERVAVPLSSFAFAPLTGEQADAVKTVGTRMLGVPKSEPPLKSDLVTVRTPDKLQNLVKAQTGAPIYVDRSYTVTDLPSQLAGHALIPGANNDSKNTSPTYLTFDVSRPATVYVAFDPRGEGVWWPEWLSSFTRTGETVGTTDQRLLLFKREVPAGPVQLGANSGVEDKGNSTYITFVTPR</sequence>
<accession>A0ABN2C1X9</accession>
<keyword evidence="1" id="KW-0732">Signal</keyword>
<reference evidence="3 4" key="1">
    <citation type="journal article" date="2019" name="Int. J. Syst. Evol. Microbiol.">
        <title>The Global Catalogue of Microorganisms (GCM) 10K type strain sequencing project: providing services to taxonomists for standard genome sequencing and annotation.</title>
        <authorList>
            <consortium name="The Broad Institute Genomics Platform"/>
            <consortium name="The Broad Institute Genome Sequencing Center for Infectious Disease"/>
            <person name="Wu L."/>
            <person name="Ma J."/>
        </authorList>
    </citation>
    <scope>NUCLEOTIDE SEQUENCE [LARGE SCALE GENOMIC DNA]</scope>
    <source>
        <strain evidence="3 4">JCM 14969</strain>
    </source>
</reference>
<comment type="caution">
    <text evidence="3">The sequence shown here is derived from an EMBL/GenBank/DDBJ whole genome shotgun (WGS) entry which is preliminary data.</text>
</comment>
<dbReference type="Gene3D" id="1.50.10.10">
    <property type="match status" value="1"/>
</dbReference>
<dbReference type="SUPFAM" id="SSF48208">
    <property type="entry name" value="Six-hairpin glycosidases"/>
    <property type="match status" value="1"/>
</dbReference>
<evidence type="ECO:0000313" key="3">
    <source>
        <dbReference type="EMBL" id="GAA1550663.1"/>
    </source>
</evidence>
<dbReference type="EMBL" id="BAAAOS010000001">
    <property type="protein sequence ID" value="GAA1550663.1"/>
    <property type="molecule type" value="Genomic_DNA"/>
</dbReference>
<dbReference type="Proteomes" id="UP001500393">
    <property type="component" value="Unassembled WGS sequence"/>
</dbReference>
<dbReference type="InterPro" id="IPR054363">
    <property type="entry name" value="GH95_cat"/>
</dbReference>
<feature type="domain" description="Glycosyl hydrolase family 95 catalytic" evidence="2">
    <location>
        <begin position="335"/>
        <end position="618"/>
    </location>
</feature>
<feature type="chain" id="PRO_5045468961" description="Glycosyl hydrolase family 95 catalytic domain-containing protein" evidence="1">
    <location>
        <begin position="24"/>
        <end position="928"/>
    </location>
</feature>
<protein>
    <recommendedName>
        <fullName evidence="2">Glycosyl hydrolase family 95 catalytic domain-containing protein</fullName>
    </recommendedName>
</protein>
<dbReference type="InterPro" id="IPR012341">
    <property type="entry name" value="6hp_glycosidase-like_sf"/>
</dbReference>
<proteinExistence type="predicted"/>
<dbReference type="PANTHER" id="PTHR31084">
    <property type="entry name" value="ALPHA-L-FUCOSIDASE 2"/>
    <property type="match status" value="1"/>
</dbReference>
<feature type="signal peptide" evidence="1">
    <location>
        <begin position="1"/>
        <end position="23"/>
    </location>
</feature>
<gene>
    <name evidence="3" type="ORF">GCM10009789_00550</name>
</gene>
<dbReference type="RefSeq" id="WP_344208415.1">
    <property type="nucleotide sequence ID" value="NZ_BAAAOS010000001.1"/>
</dbReference>
<dbReference type="Pfam" id="PF22124">
    <property type="entry name" value="Glyco_hydro_95_cat"/>
    <property type="match status" value="1"/>
</dbReference>
<evidence type="ECO:0000259" key="2">
    <source>
        <dbReference type="Pfam" id="PF22124"/>
    </source>
</evidence>
<name>A0ABN2C1X9_9ACTN</name>
<evidence type="ECO:0000313" key="4">
    <source>
        <dbReference type="Proteomes" id="UP001500393"/>
    </source>
</evidence>
<dbReference type="PANTHER" id="PTHR31084:SF0">
    <property type="entry name" value="ALPHA-L-FUCOSIDASE 2"/>
    <property type="match status" value="1"/>
</dbReference>
<dbReference type="InterPro" id="IPR008928">
    <property type="entry name" value="6-hairpin_glycosidase_sf"/>
</dbReference>
<evidence type="ECO:0000256" key="1">
    <source>
        <dbReference type="SAM" id="SignalP"/>
    </source>
</evidence>
<keyword evidence="4" id="KW-1185">Reference proteome</keyword>
<organism evidence="3 4">
    <name type="scientific">Kribbella sancticallisti</name>
    <dbReference type="NCBI Taxonomy" id="460087"/>
    <lineage>
        <taxon>Bacteria</taxon>
        <taxon>Bacillati</taxon>
        <taxon>Actinomycetota</taxon>
        <taxon>Actinomycetes</taxon>
        <taxon>Propionibacteriales</taxon>
        <taxon>Kribbellaceae</taxon>
        <taxon>Kribbella</taxon>
    </lineage>
</organism>